<dbReference type="EMBL" id="MN740695">
    <property type="protein sequence ID" value="QHU08246.1"/>
    <property type="molecule type" value="Genomic_DNA"/>
</dbReference>
<protein>
    <submittedName>
        <fullName evidence="1">Uncharacterized protein</fullName>
    </submittedName>
</protein>
<name>A0A6C0JTW3_9ZZZZ</name>
<evidence type="ECO:0000313" key="1">
    <source>
        <dbReference type="EMBL" id="QHU08246.1"/>
    </source>
</evidence>
<reference evidence="1" key="1">
    <citation type="journal article" date="2020" name="Nature">
        <title>Giant virus diversity and host interactions through global metagenomics.</title>
        <authorList>
            <person name="Schulz F."/>
            <person name="Roux S."/>
            <person name="Paez-Espino D."/>
            <person name="Jungbluth S."/>
            <person name="Walsh D.A."/>
            <person name="Denef V.J."/>
            <person name="McMahon K.D."/>
            <person name="Konstantinidis K.T."/>
            <person name="Eloe-Fadrosh E.A."/>
            <person name="Kyrpides N.C."/>
            <person name="Woyke T."/>
        </authorList>
    </citation>
    <scope>NUCLEOTIDE SEQUENCE</scope>
    <source>
        <strain evidence="1">GVMAG-S-1062768-28</strain>
    </source>
</reference>
<proteinExistence type="predicted"/>
<organism evidence="1">
    <name type="scientific">viral metagenome</name>
    <dbReference type="NCBI Taxonomy" id="1070528"/>
    <lineage>
        <taxon>unclassified sequences</taxon>
        <taxon>metagenomes</taxon>
        <taxon>organismal metagenomes</taxon>
    </lineage>
</organism>
<dbReference type="AlphaFoldDB" id="A0A6C0JTW3"/>
<sequence length="160" mass="18223">MTTMFTNPNNTQLPSDCQALYDKIKPVTRKSTYVHKDTSILITKDPFWSVIPKDGDMTHSFLFYDSETPSETHTFQDCVSVTKYCYHTAGYQGFFKPSLDEVIKCAADVIRDCDYVYVTSVPCDINGKETAEINECFDQSLWCHMGKVTLWPVFITAPSL</sequence>
<accession>A0A6C0JTW3</accession>